<evidence type="ECO:0000313" key="3">
    <source>
        <dbReference type="Proteomes" id="UP001199054"/>
    </source>
</evidence>
<dbReference type="RefSeq" id="WP_226726478.1">
    <property type="nucleotide sequence ID" value="NZ_JAJAUY010000025.1"/>
</dbReference>
<dbReference type="InterPro" id="IPR036987">
    <property type="entry name" value="SRA-YDG_sf"/>
</dbReference>
<evidence type="ECO:0000313" key="2">
    <source>
        <dbReference type="EMBL" id="MCB5179645.1"/>
    </source>
</evidence>
<dbReference type="InterPro" id="IPR045134">
    <property type="entry name" value="UHRF1/2-like"/>
</dbReference>
<dbReference type="InterPro" id="IPR015947">
    <property type="entry name" value="PUA-like_sf"/>
</dbReference>
<dbReference type="EMBL" id="JAJAUY010000025">
    <property type="protein sequence ID" value="MCB5179645.1"/>
    <property type="molecule type" value="Genomic_DNA"/>
</dbReference>
<dbReference type="InterPro" id="IPR003105">
    <property type="entry name" value="SRA_YDG"/>
</dbReference>
<dbReference type="Pfam" id="PF13391">
    <property type="entry name" value="HNH_2"/>
    <property type="match status" value="1"/>
</dbReference>
<sequence length="308" mass="34034">MAKTSSTLAFGTPDGVTEGDWFPNHAALHAAGLHRFSGRGISGVERTGADSIVLSGGYVDDRDEGDLIIYTGEGGRDRDTGHMIDDQSLAEPGNAALVTSQAKGYEVRVIEGLKISGGKRRRAQGGYRYRGLYRVADHWLTVGQEGFTICQFKLVKLHHGDKPKPQPVDPLSGVETDLEEQARRYITQSRLARDTKIVRKVKEMYDHTCQICSLRLVVSITGEAYSEAAHIQAVGQPHLGEDRIENVLCLCPNCHVLFDRGAIQLTDDLRVIDGLTGRVGAPIRRAEGHDIGMKYARRHRERWANRLP</sequence>
<dbReference type="PANTHER" id="PTHR14140">
    <property type="entry name" value="E3 UBIQUITIN-PROTEIN LIGASE UHRF-RELATED"/>
    <property type="match status" value="1"/>
</dbReference>
<dbReference type="SUPFAM" id="SSF88697">
    <property type="entry name" value="PUA domain-like"/>
    <property type="match status" value="1"/>
</dbReference>
<proteinExistence type="predicted"/>
<dbReference type="PROSITE" id="PS51015">
    <property type="entry name" value="YDG"/>
    <property type="match status" value="1"/>
</dbReference>
<keyword evidence="2" id="KW-0540">Nuclease</keyword>
<dbReference type="Gene3D" id="2.30.280.10">
    <property type="entry name" value="SRA-YDG"/>
    <property type="match status" value="1"/>
</dbReference>
<name>A0ABS8B4V4_9ACTN</name>
<keyword evidence="2" id="KW-0255">Endonuclease</keyword>
<dbReference type="Pfam" id="PF02182">
    <property type="entry name" value="SAD_SRA"/>
    <property type="match status" value="1"/>
</dbReference>
<protein>
    <submittedName>
        <fullName evidence="2">HNH endonuclease</fullName>
    </submittedName>
</protein>
<feature type="domain" description="YDG" evidence="1">
    <location>
        <begin position="11"/>
        <end position="156"/>
    </location>
</feature>
<evidence type="ECO:0000259" key="1">
    <source>
        <dbReference type="PROSITE" id="PS51015"/>
    </source>
</evidence>
<dbReference type="Proteomes" id="UP001199054">
    <property type="component" value="Unassembled WGS sequence"/>
</dbReference>
<keyword evidence="2" id="KW-0378">Hydrolase</keyword>
<comment type="caution">
    <text evidence="2">The sequence shown here is derived from an EMBL/GenBank/DDBJ whole genome shotgun (WGS) entry which is preliminary data.</text>
</comment>
<keyword evidence="3" id="KW-1185">Reference proteome</keyword>
<dbReference type="Gene3D" id="1.10.30.50">
    <property type="match status" value="1"/>
</dbReference>
<reference evidence="2 3" key="1">
    <citation type="submission" date="2021-10" db="EMBL/GenBank/DDBJ databases">
        <title>Streptomyces sp. strain SMC 277, a novel streptomycete isolated from soil.</title>
        <authorList>
            <person name="Chanama M."/>
        </authorList>
    </citation>
    <scope>NUCLEOTIDE SEQUENCE [LARGE SCALE GENOMIC DNA]</scope>
    <source>
        <strain evidence="2 3">SMC 277</strain>
    </source>
</reference>
<dbReference type="SMART" id="SM00466">
    <property type="entry name" value="SRA"/>
    <property type="match status" value="1"/>
</dbReference>
<dbReference type="InterPro" id="IPR003615">
    <property type="entry name" value="HNH_nuc"/>
</dbReference>
<dbReference type="GO" id="GO:0004519">
    <property type="term" value="F:endonuclease activity"/>
    <property type="evidence" value="ECO:0007669"/>
    <property type="project" value="UniProtKB-KW"/>
</dbReference>
<gene>
    <name evidence="2" type="ORF">LG632_09630</name>
</gene>
<dbReference type="CDD" id="cd00085">
    <property type="entry name" value="HNHc"/>
    <property type="match status" value="1"/>
</dbReference>
<accession>A0ABS8B4V4</accession>
<dbReference type="PANTHER" id="PTHR14140:SF27">
    <property type="entry name" value="OS04G0289800 PROTEIN"/>
    <property type="match status" value="1"/>
</dbReference>
<organism evidence="2 3">
    <name type="scientific">Streptomyces antimicrobicus</name>
    <dbReference type="NCBI Taxonomy" id="2883108"/>
    <lineage>
        <taxon>Bacteria</taxon>
        <taxon>Bacillati</taxon>
        <taxon>Actinomycetota</taxon>
        <taxon>Actinomycetes</taxon>
        <taxon>Kitasatosporales</taxon>
        <taxon>Streptomycetaceae</taxon>
        <taxon>Streptomyces</taxon>
    </lineage>
</organism>